<reference evidence="4" key="1">
    <citation type="journal article" date="2023" name="Plant J.">
        <title>Genome sequences and population genomics provide insights into the demographic history, inbreeding, and mutation load of two 'living fossil' tree species of Dipteronia.</title>
        <authorList>
            <person name="Feng Y."/>
            <person name="Comes H.P."/>
            <person name="Chen J."/>
            <person name="Zhu S."/>
            <person name="Lu R."/>
            <person name="Zhang X."/>
            <person name="Li P."/>
            <person name="Qiu J."/>
            <person name="Olsen K.M."/>
            <person name="Qiu Y."/>
        </authorList>
    </citation>
    <scope>NUCLEOTIDE SEQUENCE</scope>
    <source>
        <strain evidence="4">KIB01</strain>
    </source>
</reference>
<gene>
    <name evidence="4" type="ORF">Ddye_004515</name>
</gene>
<dbReference type="InterPro" id="IPR011990">
    <property type="entry name" value="TPR-like_helical_dom_sf"/>
</dbReference>
<dbReference type="NCBIfam" id="TIGR00756">
    <property type="entry name" value="PPR"/>
    <property type="match status" value="6"/>
</dbReference>
<dbReference type="InterPro" id="IPR002885">
    <property type="entry name" value="PPR_rpt"/>
</dbReference>
<keyword evidence="5" id="KW-1185">Reference proteome</keyword>
<dbReference type="InterPro" id="IPR046960">
    <property type="entry name" value="PPR_At4g14850-like_plant"/>
</dbReference>
<protein>
    <recommendedName>
        <fullName evidence="3">F-box protein At3g26010-like beta-propeller domain-containing protein</fullName>
    </recommendedName>
</protein>
<proteinExistence type="predicted"/>
<keyword evidence="1" id="KW-0677">Repeat</keyword>
<evidence type="ECO:0000313" key="4">
    <source>
        <dbReference type="EMBL" id="KAK2665941.1"/>
    </source>
</evidence>
<feature type="domain" description="F-box protein At3g26010-like beta-propeller" evidence="3">
    <location>
        <begin position="563"/>
        <end position="763"/>
    </location>
</feature>
<sequence length="908" mass="102492">MNVCLSYTPEPLPSKHPFIISTSRFRFGSQEALFLLKKCTNFNQLKLIHAKIIRHGLSSDQLVVRKLLEQCSSNGNLDYAILVFHQLRSPHVFTWNLMIRALTNNGGSHQALLLYNLMICKGFSPDKFTFPFVIKACLASFDVGKGKEVQGFAVKTGFFGDMFVQNTLLDLYLKCGDLDGGRQVFQKMPVRSVVSWTTMIAGLAGCGDLDAARAVFEQMQMRNVVSWTAMINAYVRNQQPEEAFELFWKMQLGNVRPNEFTLVTLLQACRQLESLKLGSWIHDFALKNGFKIGVFLGTALIDMYSKCGSLEDAKKVFDQMLVKNLATWNAMITSLGVHGHGEEALALFAEMKKENVQPDDVTFVGVLCACVHTNNVNDGYRYFHYMTERYGITPISEHYTCMIELYKRADAEMDDVVQQLLNSMPEGMYENMAALLGPSISEGVAITEKIDHHHGKESDCCLQAVNMIRSFWVEMPKRTGHCNYRNSASFLSCTGIFALALSHLDNRLAETMDRRFNANKGGARSCSESLLCHYLFRDGSAQYVFLDLVDEGSAVVNQSLTFCTDTNMHVCASSNGLLLLSSVKDNLLCYNLFNLFSKQSVVLPQPQITRRSIRTGLAFDGFRYQVVRIFITEGEKGSIAEGSSSSAPPPTAAASGGGFLEMEILSSETGIWRQHRTLIRLPPDLPKLSTTPLFSNGAIHWEFGGYLLIYNVNQGRCRLIELPNYSQIWSLNSMTFGQCLWESEGHVHYCYSDFEGIHAWVLLKEQDHGYYSTYYRYNCDNFQWKLAHTVSHQNLVSRNPEIFLRNRQSSIVFSQWPPFFISPSAYIENSRTMYLRLPGIIASYNPRTQTVREICSFEFPDINFFCCLLFPVVLQGDSQVRKRKPTGDVGNVVSLPITDALQNPTESK</sequence>
<dbReference type="EMBL" id="JANJYI010000001">
    <property type="protein sequence ID" value="KAK2665941.1"/>
    <property type="molecule type" value="Genomic_DNA"/>
</dbReference>
<dbReference type="PANTHER" id="PTHR47926">
    <property type="entry name" value="PENTATRICOPEPTIDE REPEAT-CONTAINING PROTEIN"/>
    <property type="match status" value="1"/>
</dbReference>
<dbReference type="Gene3D" id="1.25.40.10">
    <property type="entry name" value="Tetratricopeptide repeat domain"/>
    <property type="match status" value="2"/>
</dbReference>
<dbReference type="FunFam" id="1.25.40.10:FF:000470">
    <property type="entry name" value="Pentatricopeptide repeat-containing protein At5g66520"/>
    <property type="match status" value="1"/>
</dbReference>
<evidence type="ECO:0000259" key="3">
    <source>
        <dbReference type="Pfam" id="PF24750"/>
    </source>
</evidence>
<dbReference type="FunFam" id="1.25.40.10:FF:000970">
    <property type="entry name" value="Pentatricopeptide repeat-containing protein At3g26630, chloroplastic"/>
    <property type="match status" value="1"/>
</dbReference>
<evidence type="ECO:0000313" key="5">
    <source>
        <dbReference type="Proteomes" id="UP001280121"/>
    </source>
</evidence>
<dbReference type="Proteomes" id="UP001280121">
    <property type="component" value="Unassembled WGS sequence"/>
</dbReference>
<feature type="repeat" description="PPR" evidence="2">
    <location>
        <begin position="192"/>
        <end position="222"/>
    </location>
</feature>
<dbReference type="PROSITE" id="PS51375">
    <property type="entry name" value="PPR"/>
    <property type="match status" value="4"/>
</dbReference>
<dbReference type="AlphaFoldDB" id="A0AAD9XUC1"/>
<feature type="repeat" description="PPR" evidence="2">
    <location>
        <begin position="324"/>
        <end position="358"/>
    </location>
</feature>
<accession>A0AAD9XUC1</accession>
<dbReference type="GO" id="GO:0009451">
    <property type="term" value="P:RNA modification"/>
    <property type="evidence" value="ECO:0007669"/>
    <property type="project" value="InterPro"/>
</dbReference>
<dbReference type="PANTHER" id="PTHR47926:SF359">
    <property type="entry name" value="PENTACOTRIPEPTIDE-REPEAT REGION OF PRORP DOMAIN-CONTAINING PROTEIN"/>
    <property type="match status" value="1"/>
</dbReference>
<feature type="repeat" description="PPR" evidence="2">
    <location>
        <begin position="91"/>
        <end position="125"/>
    </location>
</feature>
<dbReference type="Pfam" id="PF01535">
    <property type="entry name" value="PPR"/>
    <property type="match status" value="1"/>
</dbReference>
<feature type="repeat" description="PPR" evidence="2">
    <location>
        <begin position="223"/>
        <end position="257"/>
    </location>
</feature>
<organism evidence="4 5">
    <name type="scientific">Dipteronia dyeriana</name>
    <dbReference type="NCBI Taxonomy" id="168575"/>
    <lineage>
        <taxon>Eukaryota</taxon>
        <taxon>Viridiplantae</taxon>
        <taxon>Streptophyta</taxon>
        <taxon>Embryophyta</taxon>
        <taxon>Tracheophyta</taxon>
        <taxon>Spermatophyta</taxon>
        <taxon>Magnoliopsida</taxon>
        <taxon>eudicotyledons</taxon>
        <taxon>Gunneridae</taxon>
        <taxon>Pentapetalae</taxon>
        <taxon>rosids</taxon>
        <taxon>malvids</taxon>
        <taxon>Sapindales</taxon>
        <taxon>Sapindaceae</taxon>
        <taxon>Hippocastanoideae</taxon>
        <taxon>Acereae</taxon>
        <taxon>Dipteronia</taxon>
    </lineage>
</organism>
<evidence type="ECO:0000256" key="2">
    <source>
        <dbReference type="PROSITE-ProRule" id="PRU00708"/>
    </source>
</evidence>
<dbReference type="InterPro" id="IPR056592">
    <property type="entry name" value="Beta-prop_At3g26010-like"/>
</dbReference>
<evidence type="ECO:0000256" key="1">
    <source>
        <dbReference type="ARBA" id="ARBA00022737"/>
    </source>
</evidence>
<name>A0AAD9XUC1_9ROSI</name>
<dbReference type="Pfam" id="PF13041">
    <property type="entry name" value="PPR_2"/>
    <property type="match status" value="3"/>
</dbReference>
<comment type="caution">
    <text evidence="4">The sequence shown here is derived from an EMBL/GenBank/DDBJ whole genome shotgun (WGS) entry which is preliminary data.</text>
</comment>
<dbReference type="Pfam" id="PF24750">
    <property type="entry name" value="b-prop_At3g26010-like"/>
    <property type="match status" value="1"/>
</dbReference>
<dbReference type="GO" id="GO:0003723">
    <property type="term" value="F:RNA binding"/>
    <property type="evidence" value="ECO:0007669"/>
    <property type="project" value="InterPro"/>
</dbReference>